<dbReference type="NCBIfam" id="TIGR01214">
    <property type="entry name" value="rmlD"/>
    <property type="match status" value="1"/>
</dbReference>
<protein>
    <recommendedName>
        <fullName evidence="4 6">dTDP-4-dehydrorhamnose reductase</fullName>
        <ecNumber evidence="3 6">1.1.1.133</ecNumber>
    </recommendedName>
</protein>
<dbReference type="Proteomes" id="UP000185812">
    <property type="component" value="Unassembled WGS sequence"/>
</dbReference>
<comment type="similarity">
    <text evidence="2 6">Belongs to the dTDP-4-dehydrorhamnose reductase family.</text>
</comment>
<evidence type="ECO:0000256" key="6">
    <source>
        <dbReference type="RuleBase" id="RU364082"/>
    </source>
</evidence>
<evidence type="ECO:0000256" key="2">
    <source>
        <dbReference type="ARBA" id="ARBA00010944"/>
    </source>
</evidence>
<keyword evidence="6" id="KW-0521">NADP</keyword>
<dbReference type="RefSeq" id="WP_072714026.1">
    <property type="nucleotide sequence ID" value="NZ_FRAU01000001.1"/>
</dbReference>
<reference evidence="9" key="1">
    <citation type="submission" date="2016-11" db="EMBL/GenBank/DDBJ databases">
        <authorList>
            <person name="Varghese N."/>
            <person name="Submissions S."/>
        </authorList>
    </citation>
    <scope>NUCLEOTIDE SEQUENCE [LARGE SCALE GENOMIC DNA]</scope>
    <source>
        <strain evidence="9">DSM 22212</strain>
    </source>
</reference>
<sequence>MLYQRILITGANGLLGQELVAQLSRHAEYDVLATARDPAPRFQGGSCGYVPLDITDAQAVRRIFQDFTPTVVINCAAMTQVDRCELEKEACWRVNVEAVETLARLCRQFGARLIQVSTDFVFDGAAGPYRETDRPHPINFYGRSKLASENVVREAGIDRWAIARTVLVYGTGEQLSRSNIALWVIEQLSQGRRIRVVTDQWRTPTYVADLAAGIERIVRYHKHGIYHISGREFLTVYDFACLIADVFDLDRTLIEPVDSATLNQVAPRPPRTGFIILKAETELGYRPRSIPEALRHLGQRLGLPVTLS</sequence>
<dbReference type="GO" id="GO:0005829">
    <property type="term" value="C:cytosol"/>
    <property type="evidence" value="ECO:0007669"/>
    <property type="project" value="TreeGrafter"/>
</dbReference>
<feature type="domain" description="RmlD-like substrate binding" evidence="7">
    <location>
        <begin position="5"/>
        <end position="297"/>
    </location>
</feature>
<dbReference type="Pfam" id="PF04321">
    <property type="entry name" value="RmlD_sub_bind"/>
    <property type="match status" value="1"/>
</dbReference>
<dbReference type="GO" id="GO:0008831">
    <property type="term" value="F:dTDP-4-dehydrorhamnose reductase activity"/>
    <property type="evidence" value="ECO:0007669"/>
    <property type="project" value="UniProtKB-EC"/>
</dbReference>
<dbReference type="SUPFAM" id="SSF51735">
    <property type="entry name" value="NAD(P)-binding Rossmann-fold domains"/>
    <property type="match status" value="1"/>
</dbReference>
<dbReference type="GO" id="GO:0019305">
    <property type="term" value="P:dTDP-rhamnose biosynthetic process"/>
    <property type="evidence" value="ECO:0007669"/>
    <property type="project" value="UniProtKB-UniPathway"/>
</dbReference>
<accession>A0A1M6PIP2</accession>
<organism evidence="8 9">
    <name type="scientific">Rhodothermus profundi</name>
    <dbReference type="NCBI Taxonomy" id="633813"/>
    <lineage>
        <taxon>Bacteria</taxon>
        <taxon>Pseudomonadati</taxon>
        <taxon>Rhodothermota</taxon>
        <taxon>Rhodothermia</taxon>
        <taxon>Rhodothermales</taxon>
        <taxon>Rhodothermaceae</taxon>
        <taxon>Rhodothermus</taxon>
    </lineage>
</organism>
<dbReference type="AlphaFoldDB" id="A0A1M6PIP2"/>
<dbReference type="EMBL" id="FRAU01000001">
    <property type="protein sequence ID" value="SHK07801.1"/>
    <property type="molecule type" value="Genomic_DNA"/>
</dbReference>
<name>A0A1M6PIP2_9BACT</name>
<dbReference type="InterPro" id="IPR036291">
    <property type="entry name" value="NAD(P)-bd_dom_sf"/>
</dbReference>
<keyword evidence="9" id="KW-1185">Reference proteome</keyword>
<dbReference type="PANTHER" id="PTHR10491:SF4">
    <property type="entry name" value="METHIONINE ADENOSYLTRANSFERASE 2 SUBUNIT BETA"/>
    <property type="match status" value="1"/>
</dbReference>
<dbReference type="STRING" id="633813.SAMN04488087_0199"/>
<proteinExistence type="inferred from homology"/>
<dbReference type="UniPathway" id="UPA00124"/>
<comment type="function">
    <text evidence="6">Catalyzes the reduction of dTDP-6-deoxy-L-lyxo-4-hexulose to yield dTDP-L-rhamnose.</text>
</comment>
<evidence type="ECO:0000259" key="7">
    <source>
        <dbReference type="Pfam" id="PF04321"/>
    </source>
</evidence>
<dbReference type="Gene3D" id="3.40.50.720">
    <property type="entry name" value="NAD(P)-binding Rossmann-like Domain"/>
    <property type="match status" value="1"/>
</dbReference>
<evidence type="ECO:0000313" key="9">
    <source>
        <dbReference type="Proteomes" id="UP000185812"/>
    </source>
</evidence>
<evidence type="ECO:0000256" key="4">
    <source>
        <dbReference type="ARBA" id="ARBA00017099"/>
    </source>
</evidence>
<keyword evidence="6" id="KW-0560">Oxidoreductase</keyword>
<dbReference type="InterPro" id="IPR029903">
    <property type="entry name" value="RmlD-like-bd"/>
</dbReference>
<comment type="catalytic activity">
    <reaction evidence="5">
        <text>dTDP-beta-L-rhamnose + NADP(+) = dTDP-4-dehydro-beta-L-rhamnose + NADPH + H(+)</text>
        <dbReference type="Rhea" id="RHEA:21796"/>
        <dbReference type="ChEBI" id="CHEBI:15378"/>
        <dbReference type="ChEBI" id="CHEBI:57510"/>
        <dbReference type="ChEBI" id="CHEBI:57783"/>
        <dbReference type="ChEBI" id="CHEBI:58349"/>
        <dbReference type="ChEBI" id="CHEBI:62830"/>
        <dbReference type="EC" id="1.1.1.133"/>
    </reaction>
</comment>
<dbReference type="CDD" id="cd05254">
    <property type="entry name" value="dTDP_HR_like_SDR_e"/>
    <property type="match status" value="1"/>
</dbReference>
<evidence type="ECO:0000313" key="8">
    <source>
        <dbReference type="EMBL" id="SHK07801.1"/>
    </source>
</evidence>
<dbReference type="EC" id="1.1.1.133" evidence="3 6"/>
<dbReference type="InterPro" id="IPR005913">
    <property type="entry name" value="dTDP_dehydrorham_reduct"/>
</dbReference>
<evidence type="ECO:0000256" key="3">
    <source>
        <dbReference type="ARBA" id="ARBA00012929"/>
    </source>
</evidence>
<evidence type="ECO:0000256" key="1">
    <source>
        <dbReference type="ARBA" id="ARBA00004781"/>
    </source>
</evidence>
<gene>
    <name evidence="8" type="ORF">SAMN04488087_0199</name>
</gene>
<dbReference type="OrthoDB" id="9803892at2"/>
<comment type="pathway">
    <text evidence="1 6">Carbohydrate biosynthesis; dTDP-L-rhamnose biosynthesis.</text>
</comment>
<evidence type="ECO:0000256" key="5">
    <source>
        <dbReference type="ARBA" id="ARBA00048200"/>
    </source>
</evidence>
<dbReference type="PANTHER" id="PTHR10491">
    <property type="entry name" value="DTDP-4-DEHYDRORHAMNOSE REDUCTASE"/>
    <property type="match status" value="1"/>
</dbReference>